<reference evidence="9 10" key="1">
    <citation type="submission" date="2019-05" db="EMBL/GenBank/DDBJ databases">
        <authorList>
            <person name="Lee S.D."/>
        </authorList>
    </citation>
    <scope>NUCLEOTIDE SEQUENCE [LARGE SCALE GENOMIC DNA]</scope>
    <source>
        <strain evidence="9 10">C5-26</strain>
    </source>
</reference>
<comment type="caution">
    <text evidence="9">The sequence shown here is derived from an EMBL/GenBank/DDBJ whole genome shotgun (WGS) entry which is preliminary data.</text>
</comment>
<evidence type="ECO:0000256" key="1">
    <source>
        <dbReference type="ARBA" id="ARBA00004651"/>
    </source>
</evidence>
<comment type="subcellular location">
    <subcellularLocation>
        <location evidence="1">Cell membrane</location>
        <topology evidence="1">Multi-pass membrane protein</topology>
    </subcellularLocation>
</comment>
<gene>
    <name evidence="9" type="ORF">FGL98_14175</name>
</gene>
<reference evidence="9 10" key="2">
    <citation type="submission" date="2019-08" db="EMBL/GenBank/DDBJ databases">
        <title>Jejuicoccus antrihumi gen. nov., sp. nov., a new member of the family Dermacoccaceae isolated from a cave.</title>
        <authorList>
            <person name="Schumann P."/>
            <person name="Kim I.S."/>
        </authorList>
    </citation>
    <scope>NUCLEOTIDE SEQUENCE [LARGE SCALE GENOMIC DNA]</scope>
    <source>
        <strain evidence="9 10">C5-26</strain>
    </source>
</reference>
<dbReference type="PANTHER" id="PTHR30509:SF9">
    <property type="entry name" value="MULTIDRUG RESISTANCE PROTEIN MDTO"/>
    <property type="match status" value="1"/>
</dbReference>
<feature type="transmembrane region" description="Helical" evidence="7">
    <location>
        <begin position="300"/>
        <end position="323"/>
    </location>
</feature>
<keyword evidence="10" id="KW-1185">Reference proteome</keyword>
<evidence type="ECO:0000259" key="8">
    <source>
        <dbReference type="Pfam" id="PF13515"/>
    </source>
</evidence>
<feature type="transmembrane region" description="Helical" evidence="7">
    <location>
        <begin position="343"/>
        <end position="360"/>
    </location>
</feature>
<proteinExistence type="inferred from homology"/>
<evidence type="ECO:0000256" key="7">
    <source>
        <dbReference type="SAM" id="Phobius"/>
    </source>
</evidence>
<dbReference type="PANTHER" id="PTHR30509">
    <property type="entry name" value="P-HYDROXYBENZOIC ACID EFFLUX PUMP SUBUNIT-RELATED"/>
    <property type="match status" value="1"/>
</dbReference>
<feature type="domain" description="Integral membrane bound transporter" evidence="8">
    <location>
        <begin position="307"/>
        <end position="434"/>
    </location>
</feature>
<feature type="transmembrane region" description="Helical" evidence="7">
    <location>
        <begin position="367"/>
        <end position="383"/>
    </location>
</feature>
<name>A0A563DYB6_9MICO</name>
<accession>A0A563DYB6</accession>
<keyword evidence="2" id="KW-1003">Cell membrane</keyword>
<feature type="transmembrane region" description="Helical" evidence="7">
    <location>
        <begin position="421"/>
        <end position="439"/>
    </location>
</feature>
<evidence type="ECO:0000256" key="6">
    <source>
        <dbReference type="ARBA" id="ARBA00043993"/>
    </source>
</evidence>
<dbReference type="AlphaFoldDB" id="A0A563DYB6"/>
<dbReference type="InterPro" id="IPR049453">
    <property type="entry name" value="Memb_transporter_dom"/>
</dbReference>
<keyword evidence="3 7" id="KW-0812">Transmembrane</keyword>
<evidence type="ECO:0000256" key="5">
    <source>
        <dbReference type="ARBA" id="ARBA00023136"/>
    </source>
</evidence>
<organism evidence="9 10">
    <name type="scientific">Leekyejoonella antrihumi</name>
    <dbReference type="NCBI Taxonomy" id="1660198"/>
    <lineage>
        <taxon>Bacteria</taxon>
        <taxon>Bacillati</taxon>
        <taxon>Actinomycetota</taxon>
        <taxon>Actinomycetes</taxon>
        <taxon>Micrococcales</taxon>
        <taxon>Dermacoccaceae</taxon>
        <taxon>Leekyejoonella</taxon>
    </lineage>
</organism>
<keyword evidence="5 7" id="KW-0472">Membrane</keyword>
<protein>
    <submittedName>
        <fullName evidence="9">FUSC family protein</fullName>
    </submittedName>
</protein>
<feature type="transmembrane region" description="Helical" evidence="7">
    <location>
        <begin position="129"/>
        <end position="151"/>
    </location>
</feature>
<sequence length="585" mass="62796">MRLSALPDTLVRELLSFTEVKPAPGRWRFALHATTCVTVAIIVLAVVLGPRLGIIGLTGAFLGFSAAAKPWRSRLPVLAVTAAAYVAFVTLGALAGSNPILLTVVLATVGLVGVLGYNTFVGDRPGPMFFIIGPAIASYLAPAGVPIGVIVEAGALGVGVSALTSQILQVLARSHPETDAVEAAQKAVAAYVDSPPGALGDAEIGRLRDQAYAAIFSAAMVVESAVGRQPHSKRWRRLNRRLRHLHAQVIRRLVTVRMPGSPIAVSALEQRRYLGSPSAAYLLRWTISQSSMAWFSARRLAATIVITCAVVYGLHIGHPYWAVMTAALVMTIHGDRLTLTHRALHRLAGTVLGVGLFFGIHSLHPQGSWVLVAALLLVFMIQLTAVRNYAIGVLFVTPMALLISVSGNPGVPLRSIVGERLLETAVGATISLIIIWFTGRRTPIRLVRRQFRRGLRALERVLIALADGAEASPQGFEARRDLAFEQLHCAKILQIAGRDLPPETGEWKEVEGALGVLTYTVLAGCWTTSPLMHLDAGEMARLLQRMISNLPPVGTTIVDAADVSRDLREILDQGVHPTRTHPTET</sequence>
<feature type="transmembrane region" description="Helical" evidence="7">
    <location>
        <begin position="100"/>
        <end position="117"/>
    </location>
</feature>
<keyword evidence="4 7" id="KW-1133">Transmembrane helix</keyword>
<dbReference type="Proteomes" id="UP000320244">
    <property type="component" value="Unassembled WGS sequence"/>
</dbReference>
<comment type="similarity">
    <text evidence="6">Belongs to the YccS/YhfK family.</text>
</comment>
<feature type="transmembrane region" description="Helical" evidence="7">
    <location>
        <begin position="389"/>
        <end position="409"/>
    </location>
</feature>
<evidence type="ECO:0000313" key="9">
    <source>
        <dbReference type="EMBL" id="TWP35268.1"/>
    </source>
</evidence>
<feature type="transmembrane region" description="Helical" evidence="7">
    <location>
        <begin position="75"/>
        <end position="94"/>
    </location>
</feature>
<evidence type="ECO:0000256" key="4">
    <source>
        <dbReference type="ARBA" id="ARBA00022989"/>
    </source>
</evidence>
<dbReference type="OrthoDB" id="4775591at2"/>
<evidence type="ECO:0000256" key="2">
    <source>
        <dbReference type="ARBA" id="ARBA00022475"/>
    </source>
</evidence>
<evidence type="ECO:0000256" key="3">
    <source>
        <dbReference type="ARBA" id="ARBA00022692"/>
    </source>
</evidence>
<evidence type="ECO:0000313" key="10">
    <source>
        <dbReference type="Proteomes" id="UP000320244"/>
    </source>
</evidence>
<dbReference type="RefSeq" id="WP_146317544.1">
    <property type="nucleotide sequence ID" value="NZ_VCQV01000020.1"/>
</dbReference>
<dbReference type="GO" id="GO:0005886">
    <property type="term" value="C:plasma membrane"/>
    <property type="evidence" value="ECO:0007669"/>
    <property type="project" value="UniProtKB-SubCell"/>
</dbReference>
<dbReference type="EMBL" id="VCQV01000020">
    <property type="protein sequence ID" value="TWP35268.1"/>
    <property type="molecule type" value="Genomic_DNA"/>
</dbReference>
<dbReference type="Pfam" id="PF13515">
    <property type="entry name" value="FUSC_2"/>
    <property type="match status" value="1"/>
</dbReference>